<dbReference type="GO" id="GO:0008194">
    <property type="term" value="F:UDP-glycosyltransferase activity"/>
    <property type="evidence" value="ECO:0007669"/>
    <property type="project" value="InterPro"/>
</dbReference>
<sequence length="287" mass="31040">MRNKLIASVFEHMLFRDVSQHVRGIRTRLGLPAHGPDVLSSTLSPFLYMHPSTPAFEYPRSDLAPQVHFIGPLLPRPSLDFEPPVWWNDLHSGKQVVLVNQGTVATELNDLIVPTLQALAGDDLLVIATTGGATAAELGIGIPANARVEPFVPFAELLPHIDLMITNGGYGGVQFALAQGIPLIVAGTTEDKPEVAARVAWSGAGMNLRTKTPTPEQIRAAVQSVRRNAQYSLNAERIRADYARHNAPHEAARLLEQLAASKQPVPRTELPERSARHAGHGTTGELA</sequence>
<keyword evidence="4" id="KW-1185">Reference proteome</keyword>
<dbReference type="SUPFAM" id="SSF53756">
    <property type="entry name" value="UDP-Glycosyltransferase/glycogen phosphorylase"/>
    <property type="match status" value="1"/>
</dbReference>
<gene>
    <name evidence="3" type="ORF">SE17_30440</name>
</gene>
<evidence type="ECO:0000313" key="4">
    <source>
        <dbReference type="Proteomes" id="UP000050509"/>
    </source>
</evidence>
<dbReference type="EMBL" id="LJCR01001728">
    <property type="protein sequence ID" value="KPV49823.1"/>
    <property type="molecule type" value="Genomic_DNA"/>
</dbReference>
<dbReference type="GO" id="GO:0016758">
    <property type="term" value="F:hexosyltransferase activity"/>
    <property type="evidence" value="ECO:0007669"/>
    <property type="project" value="UniProtKB-ARBA"/>
</dbReference>
<dbReference type="AlphaFoldDB" id="A0A0P9H7L0"/>
<name>A0A0P9H7L0_9CHLR</name>
<dbReference type="InterPro" id="IPR002213">
    <property type="entry name" value="UDP_glucos_trans"/>
</dbReference>
<evidence type="ECO:0000256" key="1">
    <source>
        <dbReference type="SAM" id="MobiDB-lite"/>
    </source>
</evidence>
<reference evidence="3 4" key="1">
    <citation type="submission" date="2015-09" db="EMBL/GenBank/DDBJ databases">
        <title>Draft genome sequence of Kouleothrix aurantiaca JCM 19913.</title>
        <authorList>
            <person name="Hemp J."/>
        </authorList>
    </citation>
    <scope>NUCLEOTIDE SEQUENCE [LARGE SCALE GENOMIC DNA]</scope>
    <source>
        <strain evidence="3 4">COM-B</strain>
    </source>
</reference>
<organism evidence="3 4">
    <name type="scientific">Kouleothrix aurantiaca</name>
    <dbReference type="NCBI Taxonomy" id="186479"/>
    <lineage>
        <taxon>Bacteria</taxon>
        <taxon>Bacillati</taxon>
        <taxon>Chloroflexota</taxon>
        <taxon>Chloroflexia</taxon>
        <taxon>Chloroflexales</taxon>
        <taxon>Roseiflexineae</taxon>
        <taxon>Roseiflexaceae</taxon>
        <taxon>Kouleothrix</taxon>
    </lineage>
</organism>
<evidence type="ECO:0000259" key="2">
    <source>
        <dbReference type="Pfam" id="PF06722"/>
    </source>
</evidence>
<dbReference type="GO" id="GO:0017000">
    <property type="term" value="P:antibiotic biosynthetic process"/>
    <property type="evidence" value="ECO:0007669"/>
    <property type="project" value="UniProtKB-ARBA"/>
</dbReference>
<dbReference type="CDD" id="cd03784">
    <property type="entry name" value="GT1_Gtf-like"/>
    <property type="match status" value="1"/>
</dbReference>
<dbReference type="InterPro" id="IPR010610">
    <property type="entry name" value="EryCIII-like_C"/>
</dbReference>
<dbReference type="PANTHER" id="PTHR48050:SF13">
    <property type="entry name" value="STEROL 3-BETA-GLUCOSYLTRANSFERASE UGT80A2"/>
    <property type="match status" value="1"/>
</dbReference>
<accession>A0A0P9H7L0</accession>
<dbReference type="InterPro" id="IPR050426">
    <property type="entry name" value="Glycosyltransferase_28"/>
</dbReference>
<dbReference type="Pfam" id="PF06722">
    <property type="entry name" value="EryCIII-like_C"/>
    <property type="match status" value="1"/>
</dbReference>
<dbReference type="PANTHER" id="PTHR48050">
    <property type="entry name" value="STEROL 3-BETA-GLUCOSYLTRANSFERASE"/>
    <property type="match status" value="1"/>
</dbReference>
<feature type="non-terminal residue" evidence="3">
    <location>
        <position position="1"/>
    </location>
</feature>
<dbReference type="Gene3D" id="3.40.50.2000">
    <property type="entry name" value="Glycogen Phosphorylase B"/>
    <property type="match status" value="2"/>
</dbReference>
<evidence type="ECO:0000313" key="3">
    <source>
        <dbReference type="EMBL" id="KPV49823.1"/>
    </source>
</evidence>
<feature type="domain" description="Erythromycin biosynthesis protein CIII-like C-terminal" evidence="2">
    <location>
        <begin position="123"/>
        <end position="258"/>
    </location>
</feature>
<dbReference type="FunFam" id="3.40.50.2000:FF:000072">
    <property type="entry name" value="Glycosyl transferase"/>
    <property type="match status" value="1"/>
</dbReference>
<protein>
    <recommendedName>
        <fullName evidence="2">Erythromycin biosynthesis protein CIII-like C-terminal domain-containing protein</fullName>
    </recommendedName>
</protein>
<feature type="region of interest" description="Disordered" evidence="1">
    <location>
        <begin position="262"/>
        <end position="287"/>
    </location>
</feature>
<dbReference type="Proteomes" id="UP000050509">
    <property type="component" value="Unassembled WGS sequence"/>
</dbReference>
<comment type="caution">
    <text evidence="3">The sequence shown here is derived from an EMBL/GenBank/DDBJ whole genome shotgun (WGS) entry which is preliminary data.</text>
</comment>
<proteinExistence type="predicted"/>